<keyword evidence="2" id="KW-1185">Reference proteome</keyword>
<name>A0A930VI56_9ACTN</name>
<organism evidence="1 2">
    <name type="scientific">Nocardioides agariphilus</name>
    <dbReference type="NCBI Taxonomy" id="433664"/>
    <lineage>
        <taxon>Bacteria</taxon>
        <taxon>Bacillati</taxon>
        <taxon>Actinomycetota</taxon>
        <taxon>Actinomycetes</taxon>
        <taxon>Propionibacteriales</taxon>
        <taxon>Nocardioidaceae</taxon>
        <taxon>Nocardioides</taxon>
    </lineage>
</organism>
<dbReference type="Proteomes" id="UP000660668">
    <property type="component" value="Unassembled WGS sequence"/>
</dbReference>
<gene>
    <name evidence="1" type="ORF">ISU10_04995</name>
</gene>
<evidence type="ECO:0000313" key="1">
    <source>
        <dbReference type="EMBL" id="MBF4767118.1"/>
    </source>
</evidence>
<dbReference type="RefSeq" id="WP_194695276.1">
    <property type="nucleotide sequence ID" value="NZ_JADKPO010000005.1"/>
</dbReference>
<sequence length="73" mass="7692">MSSAAGASVLEQGAAALAAGRWTTARQLFASALADEESGEALRGLAIARWWLTEPAEALVLEERAYRAFRVAG</sequence>
<accession>A0A930VI56</accession>
<dbReference type="AlphaFoldDB" id="A0A930VI56"/>
<proteinExistence type="predicted"/>
<reference evidence="1" key="1">
    <citation type="submission" date="2020-11" db="EMBL/GenBank/DDBJ databases">
        <title>Nocardioides cynanchi sp. nov., isolated from soil of rhizosphere of Cynanchum wilfordii.</title>
        <authorList>
            <person name="Lee J.-S."/>
            <person name="Suh M.K."/>
            <person name="Kim J.-S."/>
        </authorList>
    </citation>
    <scope>NUCLEOTIDE SEQUENCE</scope>
    <source>
        <strain evidence="1">KCTC 19276</strain>
    </source>
</reference>
<protein>
    <submittedName>
        <fullName evidence="1">Uncharacterized protein</fullName>
    </submittedName>
</protein>
<dbReference type="EMBL" id="JADKPO010000005">
    <property type="protein sequence ID" value="MBF4767118.1"/>
    <property type="molecule type" value="Genomic_DNA"/>
</dbReference>
<comment type="caution">
    <text evidence="1">The sequence shown here is derived from an EMBL/GenBank/DDBJ whole genome shotgun (WGS) entry which is preliminary data.</text>
</comment>
<evidence type="ECO:0000313" key="2">
    <source>
        <dbReference type="Proteomes" id="UP000660668"/>
    </source>
</evidence>